<dbReference type="Proteomes" id="UP001168972">
    <property type="component" value="Unassembled WGS sequence"/>
</dbReference>
<proteinExistence type="predicted"/>
<comment type="subcellular location">
    <subcellularLocation>
        <location evidence="1">Cell membrane</location>
        <topology evidence="1">Multi-pass membrane protein</topology>
    </subcellularLocation>
</comment>
<keyword evidence="2" id="KW-1003">Cell membrane</keyword>
<evidence type="ECO:0000256" key="5">
    <source>
        <dbReference type="ARBA" id="ARBA00023136"/>
    </source>
</evidence>
<keyword evidence="8" id="KW-1185">Reference proteome</keyword>
<evidence type="ECO:0000256" key="4">
    <source>
        <dbReference type="ARBA" id="ARBA00022989"/>
    </source>
</evidence>
<dbReference type="GO" id="GO:0005886">
    <property type="term" value="C:plasma membrane"/>
    <property type="evidence" value="ECO:0007669"/>
    <property type="project" value="UniProtKB-SubCell"/>
</dbReference>
<dbReference type="EMBL" id="JAQQBR010001831">
    <property type="protein sequence ID" value="KAK0167825.1"/>
    <property type="molecule type" value="Genomic_DNA"/>
</dbReference>
<sequence>MNTEDFDSTLKTFQMIRIWQSILIEISHEISEFFSWPALLVIFYYCIEIINNLYYLSTILFQSNKSESTSVFNGFLWTIESLFPLIILVKSVTEITREMERTRIIVNKVVPTNISCRRIRYELEDFSIQLLHRKVSFSACGLFLLDGTLLTSGYSDKCI</sequence>
<reference evidence="7" key="2">
    <citation type="submission" date="2023-03" db="EMBL/GenBank/DDBJ databases">
        <authorList>
            <person name="Inwood S.N."/>
            <person name="Skelly J.G."/>
            <person name="Guhlin J."/>
            <person name="Harrop T.W.R."/>
            <person name="Goldson S.G."/>
            <person name="Dearden P.K."/>
        </authorList>
    </citation>
    <scope>NUCLEOTIDE SEQUENCE</scope>
    <source>
        <strain evidence="7">Lincoln</strain>
        <tissue evidence="7">Whole body</tissue>
    </source>
</reference>
<keyword evidence="5 6" id="KW-0472">Membrane</keyword>
<name>A0AA39FE42_MICHY</name>
<evidence type="ECO:0000256" key="3">
    <source>
        <dbReference type="ARBA" id="ARBA00022692"/>
    </source>
</evidence>
<protein>
    <submittedName>
        <fullName evidence="7">Uncharacterized protein</fullName>
    </submittedName>
</protein>
<evidence type="ECO:0000313" key="8">
    <source>
        <dbReference type="Proteomes" id="UP001168972"/>
    </source>
</evidence>
<accession>A0AA39FE42</accession>
<evidence type="ECO:0000256" key="1">
    <source>
        <dbReference type="ARBA" id="ARBA00004651"/>
    </source>
</evidence>
<gene>
    <name evidence="7" type="ORF">PV327_001684</name>
</gene>
<dbReference type="AlphaFoldDB" id="A0AA39FE42"/>
<reference evidence="7" key="1">
    <citation type="journal article" date="2023" name="bioRxiv">
        <title>Scaffold-level genome assemblies of two parasitoid biocontrol wasps reveal the parthenogenesis mechanism and an associated novel virus.</title>
        <authorList>
            <person name="Inwood S."/>
            <person name="Skelly J."/>
            <person name="Guhlin J."/>
            <person name="Harrop T."/>
            <person name="Goldson S."/>
            <person name="Dearden P."/>
        </authorList>
    </citation>
    <scope>NUCLEOTIDE SEQUENCE</scope>
    <source>
        <strain evidence="7">Lincoln</strain>
        <tissue evidence="7">Whole body</tissue>
    </source>
</reference>
<dbReference type="Pfam" id="PF08395">
    <property type="entry name" value="7tm_7"/>
    <property type="match status" value="1"/>
</dbReference>
<evidence type="ECO:0000313" key="7">
    <source>
        <dbReference type="EMBL" id="KAK0167825.1"/>
    </source>
</evidence>
<evidence type="ECO:0000256" key="2">
    <source>
        <dbReference type="ARBA" id="ARBA00022475"/>
    </source>
</evidence>
<comment type="caution">
    <text evidence="7">The sequence shown here is derived from an EMBL/GenBank/DDBJ whole genome shotgun (WGS) entry which is preliminary data.</text>
</comment>
<dbReference type="GO" id="GO:0050909">
    <property type="term" value="P:sensory perception of taste"/>
    <property type="evidence" value="ECO:0007669"/>
    <property type="project" value="InterPro"/>
</dbReference>
<keyword evidence="4 6" id="KW-1133">Transmembrane helix</keyword>
<evidence type="ECO:0000256" key="6">
    <source>
        <dbReference type="SAM" id="Phobius"/>
    </source>
</evidence>
<feature type="transmembrane region" description="Helical" evidence="6">
    <location>
        <begin position="33"/>
        <end position="54"/>
    </location>
</feature>
<dbReference type="InterPro" id="IPR013604">
    <property type="entry name" value="7TM_chemorcpt"/>
</dbReference>
<keyword evidence="3 6" id="KW-0812">Transmembrane</keyword>
<organism evidence="7 8">
    <name type="scientific">Microctonus hyperodae</name>
    <name type="common">Parasitoid wasp</name>
    <dbReference type="NCBI Taxonomy" id="165561"/>
    <lineage>
        <taxon>Eukaryota</taxon>
        <taxon>Metazoa</taxon>
        <taxon>Ecdysozoa</taxon>
        <taxon>Arthropoda</taxon>
        <taxon>Hexapoda</taxon>
        <taxon>Insecta</taxon>
        <taxon>Pterygota</taxon>
        <taxon>Neoptera</taxon>
        <taxon>Endopterygota</taxon>
        <taxon>Hymenoptera</taxon>
        <taxon>Apocrita</taxon>
        <taxon>Ichneumonoidea</taxon>
        <taxon>Braconidae</taxon>
        <taxon>Euphorinae</taxon>
        <taxon>Microctonus</taxon>
    </lineage>
</organism>